<dbReference type="AlphaFoldDB" id="A0A811KJ48"/>
<comment type="caution">
    <text evidence="1">The sequence shown here is derived from an EMBL/GenBank/DDBJ whole genome shotgun (WGS) entry which is preliminary data.</text>
</comment>
<dbReference type="EMBL" id="CAJFCW020000003">
    <property type="protein sequence ID" value="CAG9103936.1"/>
    <property type="molecule type" value="Genomic_DNA"/>
</dbReference>
<organism evidence="1 2">
    <name type="scientific">Bursaphelenchus okinawaensis</name>
    <dbReference type="NCBI Taxonomy" id="465554"/>
    <lineage>
        <taxon>Eukaryota</taxon>
        <taxon>Metazoa</taxon>
        <taxon>Ecdysozoa</taxon>
        <taxon>Nematoda</taxon>
        <taxon>Chromadorea</taxon>
        <taxon>Rhabditida</taxon>
        <taxon>Tylenchina</taxon>
        <taxon>Tylenchomorpha</taxon>
        <taxon>Aphelenchoidea</taxon>
        <taxon>Aphelenchoididae</taxon>
        <taxon>Bursaphelenchus</taxon>
    </lineage>
</organism>
<protein>
    <submittedName>
        <fullName evidence="1">Uncharacterized protein</fullName>
    </submittedName>
</protein>
<dbReference type="Proteomes" id="UP000614601">
    <property type="component" value="Unassembled WGS sequence"/>
</dbReference>
<gene>
    <name evidence="1" type="ORF">BOKJ2_LOCUS6058</name>
</gene>
<evidence type="ECO:0000313" key="2">
    <source>
        <dbReference type="Proteomes" id="UP000614601"/>
    </source>
</evidence>
<reference evidence="1" key="1">
    <citation type="submission" date="2020-09" db="EMBL/GenBank/DDBJ databases">
        <authorList>
            <person name="Kikuchi T."/>
        </authorList>
    </citation>
    <scope>NUCLEOTIDE SEQUENCE</scope>
    <source>
        <strain evidence="1">SH1</strain>
    </source>
</reference>
<dbReference type="Proteomes" id="UP000783686">
    <property type="component" value="Unassembled WGS sequence"/>
</dbReference>
<name>A0A811KJ48_9BILA</name>
<sequence>MPKGQDASFDFSTSRAPSMGRYSFLCSHVQASTTITPFPPGKSLFITNRNSKPFRVRIRWEIKCFPQLSVPVLLQLRGMEFAVLGSPAPSPTANQRRRSQNKYGQKPAVHLVLSCHAAVKRVINATCGHHLPLCKFTVST</sequence>
<keyword evidence="2" id="KW-1185">Reference proteome</keyword>
<accession>A0A811KJ48</accession>
<proteinExistence type="predicted"/>
<dbReference type="EMBL" id="CAJFDH010000003">
    <property type="protein sequence ID" value="CAD5215368.1"/>
    <property type="molecule type" value="Genomic_DNA"/>
</dbReference>
<evidence type="ECO:0000313" key="1">
    <source>
        <dbReference type="EMBL" id="CAD5215368.1"/>
    </source>
</evidence>